<dbReference type="AlphaFoldDB" id="A9NRH5"/>
<dbReference type="GO" id="GO:0015935">
    <property type="term" value="C:small ribosomal subunit"/>
    <property type="evidence" value="ECO:0007669"/>
    <property type="project" value="TreeGrafter"/>
</dbReference>
<evidence type="ECO:0000256" key="1">
    <source>
        <dbReference type="ARBA" id="ARBA00006668"/>
    </source>
</evidence>
<name>A9NRH5_PICSI</name>
<dbReference type="PROSITE" id="PS00732">
    <property type="entry name" value="RIBOSOMAL_S16"/>
    <property type="match status" value="1"/>
</dbReference>
<keyword evidence="3" id="KW-0687">Ribonucleoprotein</keyword>
<keyword evidence="2" id="KW-0689">Ribosomal protein</keyword>
<organism evidence="5">
    <name type="scientific">Picea sitchensis</name>
    <name type="common">Sitka spruce</name>
    <name type="synonym">Pinus sitchensis</name>
    <dbReference type="NCBI Taxonomy" id="3332"/>
    <lineage>
        <taxon>Eukaryota</taxon>
        <taxon>Viridiplantae</taxon>
        <taxon>Streptophyta</taxon>
        <taxon>Embryophyta</taxon>
        <taxon>Tracheophyta</taxon>
        <taxon>Spermatophyta</taxon>
        <taxon>Pinopsida</taxon>
        <taxon>Pinidae</taxon>
        <taxon>Conifers I</taxon>
        <taxon>Pinales</taxon>
        <taxon>Pinaceae</taxon>
        <taxon>Picea</taxon>
    </lineage>
</organism>
<dbReference type="GO" id="GO:0003735">
    <property type="term" value="F:structural constituent of ribosome"/>
    <property type="evidence" value="ECO:0007669"/>
    <property type="project" value="InterPro"/>
</dbReference>
<dbReference type="SUPFAM" id="SSF54565">
    <property type="entry name" value="Ribosomal protein S16"/>
    <property type="match status" value="1"/>
</dbReference>
<dbReference type="Pfam" id="PF00886">
    <property type="entry name" value="Ribosomal_S16"/>
    <property type="match status" value="1"/>
</dbReference>
<evidence type="ECO:0000256" key="4">
    <source>
        <dbReference type="ARBA" id="ARBA00035371"/>
    </source>
</evidence>
<evidence type="ECO:0000256" key="2">
    <source>
        <dbReference type="ARBA" id="ARBA00022980"/>
    </source>
</evidence>
<protein>
    <recommendedName>
        <fullName evidence="4">30S ribosomal protein S16, chloroplastic</fullName>
    </recommendedName>
</protein>
<proteinExistence type="evidence at transcript level"/>
<dbReference type="InterPro" id="IPR020592">
    <property type="entry name" value="Ribosomal_bS16_CS"/>
</dbReference>
<dbReference type="PANTHER" id="PTHR12919:SF39">
    <property type="entry name" value="SMALL RIBOSOMAL SUBUNIT PROTEIN BS16M_BS16C"/>
    <property type="match status" value="1"/>
</dbReference>
<accession>A9NRH5</accession>
<sequence length="117" mass="13242">MGGVRLRLTRLGRKKRPFYRIVVADSRARRDGNQIETLGYYDPLAGKDDEKRLKINPERAKYWLSVGAQPSDTVQDLLFKSGVLPPPPMLAMMRKSNPRDGNLVQSLISSPMSMLKI</sequence>
<dbReference type="GO" id="GO:0032543">
    <property type="term" value="P:mitochondrial translation"/>
    <property type="evidence" value="ECO:0007669"/>
    <property type="project" value="TreeGrafter"/>
</dbReference>
<dbReference type="InterPro" id="IPR023803">
    <property type="entry name" value="Ribosomal_bS16_dom_sf"/>
</dbReference>
<dbReference type="Gene3D" id="3.30.1320.10">
    <property type="match status" value="1"/>
</dbReference>
<dbReference type="GO" id="GO:0005739">
    <property type="term" value="C:mitochondrion"/>
    <property type="evidence" value="ECO:0007669"/>
    <property type="project" value="GOC"/>
</dbReference>
<dbReference type="NCBIfam" id="TIGR00002">
    <property type="entry name" value="S16"/>
    <property type="match status" value="1"/>
</dbReference>
<dbReference type="InterPro" id="IPR000307">
    <property type="entry name" value="Ribosomal_bS16"/>
</dbReference>
<evidence type="ECO:0000313" key="5">
    <source>
        <dbReference type="EMBL" id="ABK23236.1"/>
    </source>
</evidence>
<evidence type="ECO:0000256" key="3">
    <source>
        <dbReference type="ARBA" id="ARBA00023274"/>
    </source>
</evidence>
<comment type="similarity">
    <text evidence="1">Belongs to the bacterial ribosomal protein bS16 family.</text>
</comment>
<dbReference type="PANTHER" id="PTHR12919">
    <property type="entry name" value="30S RIBOSOMAL PROTEIN S16"/>
    <property type="match status" value="1"/>
</dbReference>
<dbReference type="EMBL" id="EF083903">
    <property type="protein sequence ID" value="ABK23236.1"/>
    <property type="molecule type" value="mRNA"/>
</dbReference>
<reference evidence="5" key="1">
    <citation type="journal article" date="2008" name="BMC Genomics">
        <title>A conifer genomics resource of 200,000 spruce (Picea spp.) ESTs and 6,464 high-quality, sequence-finished full-length cDNAs for Sitka spruce (Picea sitchensis).</title>
        <authorList>
            <person name="Ralph S.G."/>
            <person name="Chun H.J."/>
            <person name="Kolosova N."/>
            <person name="Cooper D."/>
            <person name="Oddy C."/>
            <person name="Ritland C.E."/>
            <person name="Kirkpatrick R."/>
            <person name="Moore R."/>
            <person name="Barber S."/>
            <person name="Holt R.A."/>
            <person name="Jones S.J."/>
            <person name="Marra M.A."/>
            <person name="Douglas C.J."/>
            <person name="Ritland K."/>
            <person name="Bohlmann J."/>
        </authorList>
    </citation>
    <scope>NUCLEOTIDE SEQUENCE</scope>
    <source>
        <tissue evidence="5">Green portion of the leader tissue</tissue>
    </source>
</reference>
<dbReference type="HAMAP" id="MF_00385">
    <property type="entry name" value="Ribosomal_bS16"/>
    <property type="match status" value="1"/>
</dbReference>